<keyword evidence="1" id="KW-0812">Transmembrane</keyword>
<dbReference type="PANTHER" id="PTHR38454:SF1">
    <property type="entry name" value="INTEGRAL MEMBRANE PROTEIN"/>
    <property type="match status" value="1"/>
</dbReference>
<feature type="transmembrane region" description="Helical" evidence="1">
    <location>
        <begin position="99"/>
        <end position="119"/>
    </location>
</feature>
<feature type="transmembrane region" description="Helical" evidence="1">
    <location>
        <begin position="395"/>
        <end position="415"/>
    </location>
</feature>
<feature type="transmembrane region" description="Helical" evidence="1">
    <location>
        <begin position="236"/>
        <end position="258"/>
    </location>
</feature>
<dbReference type="Proteomes" id="UP000186309">
    <property type="component" value="Chromosome"/>
</dbReference>
<evidence type="ECO:0008006" key="4">
    <source>
        <dbReference type="Google" id="ProtNLM"/>
    </source>
</evidence>
<sequence>MKHDPVFPKTVLFGCLAVLLLICFHRVLLNDHQFAYRDSAHYYYPLYQRVQLDWNEGRWPLWEPEENSGMPLLGNPTAAVLYPGKVIYAVLPYAWGARIYILAHVALAFAAMVALMRSWRASWTAAGLSALAYTFSGPILFQYCNIIYLVGAAWLPLGVLAADRWIRLGSRRALLGLAFVLAMQTLGGDPQASYLLGLCACGYAVGVAWTGGRGLAEEESADAVAEPASGRKWGRWWNYPLIAAGLIVWIVVTLELARTFPGFRPPRPPEKPTPPLPWMRWAPLAASIAWGLVLIFFLVRRRKANRDAALERLGFGLAAAAALALALTAAQLLPVVEFTQRTSRAAEEGPHDIYPFSVEPHRLVEMLWPNVFGTYFSRNACWADLIQLSTVRGKIWAPTLYMGCFIVVLALRAFSIRRGASWRVWLSVVVVVTLLGSFGQYTSPIWAARLIERSTGVSWPGIGALDPPDVNPLRMDRLLRDGDGGIYWALSNLLPGFRQFRFPSKLMTFSMLGLAALAGFGWDDFCRGRGRRRGTIALAACLLTLTVGVLAAWQFERPAILRSFEKATLTSSFGPFDPIAAYGETTQSLVQAALVLAIGVVVLATAGRRPRLASFAALALVSADLAVANHRLIATVPQSLFEAEPEVIKIIKEAERKNPSDGPYRIHRMPVWDPPIWNREASSDRVRDFMQWEHATIQPKYGINLGVEYTHTMGVAELYDYEWYFGPFPRKASVEFAKYINVEPGHSIAYYPRRSFDMWNTRYFVVPSHPGNWTHEYRGFASFLPESEAIHPPPMVERTPEAEKRARDWVENHDYQILRNKKMFPRAWVVHKARSLPAMEGTARVGRAGPMQEILYGGDPIWNDPTMNIFDPLELAWIENDDREALDGFTRGYPPRSSEKVEVVYPHGARVEMTATLDKPGVVVLADVYYPGWKLTIDGAPAPIYRVNRMMRGAAVKAGVSKLVYTYEPASFRLGGFITLAGLGVSALLVAFVAWRPRTPLPWSPVDPDPEAPTPAEAG</sequence>
<dbReference type="AlphaFoldDB" id="A0A1U7CNW6"/>
<feature type="transmembrane region" description="Helical" evidence="1">
    <location>
        <begin position="422"/>
        <end position="441"/>
    </location>
</feature>
<feature type="transmembrane region" description="Helical" evidence="1">
    <location>
        <begin position="278"/>
        <end position="300"/>
    </location>
</feature>
<accession>A0A1U7CNW6</accession>
<feature type="transmembrane region" description="Helical" evidence="1">
    <location>
        <begin position="534"/>
        <end position="555"/>
    </location>
</feature>
<name>A0A1U7CNW6_9BACT</name>
<evidence type="ECO:0000313" key="2">
    <source>
        <dbReference type="EMBL" id="APW60596.1"/>
    </source>
</evidence>
<evidence type="ECO:0000313" key="3">
    <source>
        <dbReference type="Proteomes" id="UP000186309"/>
    </source>
</evidence>
<proteinExistence type="predicted"/>
<reference evidence="3" key="1">
    <citation type="submission" date="2016-12" db="EMBL/GenBank/DDBJ databases">
        <title>Comparative genomics of four Isosphaeraceae planctomycetes: a common pool of plasmids and glycoside hydrolase genes.</title>
        <authorList>
            <person name="Ivanova A."/>
        </authorList>
    </citation>
    <scope>NUCLEOTIDE SEQUENCE [LARGE SCALE GENOMIC DNA]</scope>
    <source>
        <strain evidence="3">PX4</strain>
    </source>
</reference>
<feature type="transmembrane region" description="Helical" evidence="1">
    <location>
        <begin position="502"/>
        <end position="522"/>
    </location>
</feature>
<feature type="transmembrane region" description="Helical" evidence="1">
    <location>
        <begin position="588"/>
        <end position="606"/>
    </location>
</feature>
<dbReference type="PANTHER" id="PTHR38454">
    <property type="entry name" value="INTEGRAL MEMBRANE PROTEIN-RELATED"/>
    <property type="match status" value="1"/>
</dbReference>
<dbReference type="KEGG" id="pbor:BSF38_02071"/>
<dbReference type="STRING" id="1387353.BSF38_02071"/>
<protein>
    <recommendedName>
        <fullName evidence="4">Bacterial membrane protein YfhO</fullName>
    </recommendedName>
</protein>
<keyword evidence="3" id="KW-1185">Reference proteome</keyword>
<dbReference type="EMBL" id="CP019082">
    <property type="protein sequence ID" value="APW60596.1"/>
    <property type="molecule type" value="Genomic_DNA"/>
</dbReference>
<feature type="transmembrane region" description="Helical" evidence="1">
    <location>
        <begin position="172"/>
        <end position="188"/>
    </location>
</feature>
<dbReference type="RefSeq" id="WP_076345349.1">
    <property type="nucleotide sequence ID" value="NZ_CP019082.1"/>
</dbReference>
<organism evidence="2 3">
    <name type="scientific">Paludisphaera borealis</name>
    <dbReference type="NCBI Taxonomy" id="1387353"/>
    <lineage>
        <taxon>Bacteria</taxon>
        <taxon>Pseudomonadati</taxon>
        <taxon>Planctomycetota</taxon>
        <taxon>Planctomycetia</taxon>
        <taxon>Isosphaerales</taxon>
        <taxon>Isosphaeraceae</taxon>
        <taxon>Paludisphaera</taxon>
    </lineage>
</organism>
<gene>
    <name evidence="2" type="ORF">BSF38_02071</name>
</gene>
<dbReference type="InterPro" id="IPR018580">
    <property type="entry name" value="Uncharacterised_YfhO"/>
</dbReference>
<keyword evidence="1" id="KW-0472">Membrane</keyword>
<dbReference type="OrthoDB" id="231679at2"/>
<feature type="transmembrane region" description="Helical" evidence="1">
    <location>
        <begin position="6"/>
        <end position="29"/>
    </location>
</feature>
<feature type="transmembrane region" description="Helical" evidence="1">
    <location>
        <begin position="972"/>
        <end position="995"/>
    </location>
</feature>
<evidence type="ECO:0000256" key="1">
    <source>
        <dbReference type="SAM" id="Phobius"/>
    </source>
</evidence>
<feature type="transmembrane region" description="Helical" evidence="1">
    <location>
        <begin position="312"/>
        <end position="333"/>
    </location>
</feature>
<feature type="transmembrane region" description="Helical" evidence="1">
    <location>
        <begin position="194"/>
        <end position="216"/>
    </location>
</feature>
<keyword evidence="1" id="KW-1133">Transmembrane helix</keyword>
<feature type="transmembrane region" description="Helical" evidence="1">
    <location>
        <begin position="139"/>
        <end position="160"/>
    </location>
</feature>